<gene>
    <name evidence="1" type="ORF">F5148DRAFT_990565</name>
</gene>
<name>A0ACC0TSA6_9AGAM</name>
<keyword evidence="2" id="KW-1185">Reference proteome</keyword>
<accession>A0ACC0TSA6</accession>
<organism evidence="1 2">
    <name type="scientific">Russula earlei</name>
    <dbReference type="NCBI Taxonomy" id="71964"/>
    <lineage>
        <taxon>Eukaryota</taxon>
        <taxon>Fungi</taxon>
        <taxon>Dikarya</taxon>
        <taxon>Basidiomycota</taxon>
        <taxon>Agaricomycotina</taxon>
        <taxon>Agaricomycetes</taxon>
        <taxon>Russulales</taxon>
        <taxon>Russulaceae</taxon>
        <taxon>Russula</taxon>
    </lineage>
</organism>
<sequence length="110" mass="12680">MGDCNTFREELALRYPTLGHALWQPNPGVLYDVVEVGDVGLIRGGRFHRLFNALSSVDHLSDEDAPELDYPRRLQPRTLSHIDRIRDYQKDFLSRNITKRAREPNIHALG</sequence>
<protein>
    <submittedName>
        <fullName evidence="1">Uncharacterized protein</fullName>
    </submittedName>
</protein>
<evidence type="ECO:0000313" key="1">
    <source>
        <dbReference type="EMBL" id="KAI9430497.1"/>
    </source>
</evidence>
<comment type="caution">
    <text evidence="1">The sequence shown here is derived from an EMBL/GenBank/DDBJ whole genome shotgun (WGS) entry which is preliminary data.</text>
</comment>
<dbReference type="EMBL" id="JAGFNK010001562">
    <property type="protein sequence ID" value="KAI9430497.1"/>
    <property type="molecule type" value="Genomic_DNA"/>
</dbReference>
<evidence type="ECO:0000313" key="2">
    <source>
        <dbReference type="Proteomes" id="UP001207468"/>
    </source>
</evidence>
<reference evidence="1" key="1">
    <citation type="submission" date="2021-03" db="EMBL/GenBank/DDBJ databases">
        <title>Evolutionary priming and transition to the ectomycorrhizal habit in an iconic lineage of mushroom-forming fungi: is preadaptation a requirement?</title>
        <authorList>
            <consortium name="DOE Joint Genome Institute"/>
            <person name="Looney B.P."/>
            <person name="Miyauchi S."/>
            <person name="Morin E."/>
            <person name="Drula E."/>
            <person name="Courty P.E."/>
            <person name="Chicoki N."/>
            <person name="Fauchery L."/>
            <person name="Kohler A."/>
            <person name="Kuo A."/>
            <person name="LaButti K."/>
            <person name="Pangilinan J."/>
            <person name="Lipzen A."/>
            <person name="Riley R."/>
            <person name="Andreopoulos W."/>
            <person name="He G."/>
            <person name="Johnson J."/>
            <person name="Barry K.W."/>
            <person name="Grigoriev I.V."/>
            <person name="Nagy L."/>
            <person name="Hibbett D."/>
            <person name="Henrissat B."/>
            <person name="Matheny P.B."/>
            <person name="Labbe J."/>
            <person name="Martin A.F."/>
        </authorList>
    </citation>
    <scope>NUCLEOTIDE SEQUENCE</scope>
    <source>
        <strain evidence="1">BPL698</strain>
    </source>
</reference>
<proteinExistence type="predicted"/>
<dbReference type="Proteomes" id="UP001207468">
    <property type="component" value="Unassembled WGS sequence"/>
</dbReference>